<evidence type="ECO:0000259" key="7">
    <source>
        <dbReference type="Pfam" id="PF08511"/>
    </source>
</evidence>
<keyword evidence="5" id="KW-0446">Lipid-binding</keyword>
<dbReference type="InterPro" id="IPR013718">
    <property type="entry name" value="COQ9_C"/>
</dbReference>
<gene>
    <name evidence="8" type="ORF">EOK75_11360</name>
</gene>
<comment type="function">
    <text evidence="6">Membrane-associated protein that warps the membrane surface to access and bind aromatic isoprenes with high specificity, including ubiquinone (CoQ) isoprene intermediates and presents them directly to COQ7, therefore facilitating the COQ7-mediated hydroxylase step. Participates in the biosynthesis of coenzyme Q, also named ubiquinone, an essential lipid-soluble electron transporter for aerobic cellular respiration.</text>
</comment>
<dbReference type="Gene3D" id="1.10.357.10">
    <property type="entry name" value="Tetracycline Repressor, domain 2"/>
    <property type="match status" value="1"/>
</dbReference>
<dbReference type="Proteomes" id="UP000298631">
    <property type="component" value="Chromosome"/>
</dbReference>
<evidence type="ECO:0000313" key="9">
    <source>
        <dbReference type="Proteomes" id="UP000298631"/>
    </source>
</evidence>
<accession>A0A4P8EI38</accession>
<dbReference type="GO" id="GO:0006744">
    <property type="term" value="P:ubiquinone biosynthetic process"/>
    <property type="evidence" value="ECO:0007669"/>
    <property type="project" value="UniProtKB-KW"/>
</dbReference>
<evidence type="ECO:0000256" key="4">
    <source>
        <dbReference type="ARBA" id="ARBA00022946"/>
    </source>
</evidence>
<dbReference type="PANTHER" id="PTHR21427">
    <property type="entry name" value="UBIQUINONE BIOSYNTHESIS PROTEIN COQ9, MITOCHONDRIAL"/>
    <property type="match status" value="1"/>
</dbReference>
<reference evidence="8 9" key="1">
    <citation type="submission" date="2019-05" db="EMBL/GenBank/DDBJ databases">
        <title>Pseudorhodobacter turbinis sp. nov., isolated from the gut of the Korean turban shell.</title>
        <authorList>
            <person name="Jeong Y.-S."/>
            <person name="Kang W.-R."/>
            <person name="Bae J.-W."/>
        </authorList>
    </citation>
    <scope>NUCLEOTIDE SEQUENCE [LARGE SCALE GENOMIC DNA]</scope>
    <source>
        <strain evidence="8 9">S12M18</strain>
    </source>
</reference>
<dbReference type="NCBIfam" id="TIGR02396">
    <property type="entry name" value="diverge_rpsU"/>
    <property type="match status" value="1"/>
</dbReference>
<feature type="domain" description="COQ9 C-terminal" evidence="7">
    <location>
        <begin position="126"/>
        <end position="196"/>
    </location>
</feature>
<comment type="similarity">
    <text evidence="2">Belongs to the COQ9 family.</text>
</comment>
<keyword evidence="9" id="KW-1185">Reference proteome</keyword>
<dbReference type="KEGG" id="pseb:EOK75_11360"/>
<dbReference type="OrthoDB" id="7201143at2"/>
<evidence type="ECO:0000256" key="2">
    <source>
        <dbReference type="ARBA" id="ARBA00010766"/>
    </source>
</evidence>
<evidence type="ECO:0000256" key="6">
    <source>
        <dbReference type="ARBA" id="ARBA00058104"/>
    </source>
</evidence>
<organism evidence="8 9">
    <name type="scientific">Pseudorhodobacter turbinis</name>
    <dbReference type="NCBI Taxonomy" id="2500533"/>
    <lineage>
        <taxon>Bacteria</taxon>
        <taxon>Pseudomonadati</taxon>
        <taxon>Pseudomonadota</taxon>
        <taxon>Alphaproteobacteria</taxon>
        <taxon>Rhodobacterales</taxon>
        <taxon>Paracoccaceae</taxon>
        <taxon>Pseudorhodobacter</taxon>
    </lineage>
</organism>
<evidence type="ECO:0000313" key="8">
    <source>
        <dbReference type="EMBL" id="QCO56275.1"/>
    </source>
</evidence>
<dbReference type="AlphaFoldDB" id="A0A4P8EI38"/>
<name>A0A4P8EI38_9RHOB</name>
<proteinExistence type="inferred from homology"/>
<evidence type="ECO:0000256" key="5">
    <source>
        <dbReference type="ARBA" id="ARBA00023121"/>
    </source>
</evidence>
<dbReference type="GO" id="GO:0008289">
    <property type="term" value="F:lipid binding"/>
    <property type="evidence" value="ECO:0007669"/>
    <property type="project" value="UniProtKB-KW"/>
</dbReference>
<keyword evidence="4" id="KW-0809">Transit peptide</keyword>
<dbReference type="Pfam" id="PF08511">
    <property type="entry name" value="COQ9"/>
    <property type="match status" value="1"/>
</dbReference>
<comment type="pathway">
    <text evidence="1">Cofactor biosynthesis; ubiquinone biosynthesis.</text>
</comment>
<evidence type="ECO:0000256" key="1">
    <source>
        <dbReference type="ARBA" id="ARBA00004749"/>
    </source>
</evidence>
<sequence>MTEAQTTKNPDDNGVERAKQAILDAALAHVPFDGWSETTFCAAIADSDVAEGLARALFPRGGIDLALAFHWQGDAEMLARLAAMDLTQHRYSDRVALAVRTRLELVEDKELVRRGTTLFALPQNATEGAKAIWGTSDAIWRALGDSSTDFNWYSKRATLSGVYASTVLFWLGDDSLDHSATWEFLDRRIGNVMQIEKMKAGLRDNPMSKFLKSGPFSGVVNAMERFKMPDAPKASDDLPGKFRS</sequence>
<dbReference type="RefSeq" id="WP_137194058.1">
    <property type="nucleotide sequence ID" value="NZ_CP039964.1"/>
</dbReference>
<protein>
    <submittedName>
        <fullName evidence="8">COQ9 family protein</fullName>
    </submittedName>
</protein>
<dbReference type="EMBL" id="CP039964">
    <property type="protein sequence ID" value="QCO56275.1"/>
    <property type="molecule type" value="Genomic_DNA"/>
</dbReference>
<dbReference type="PANTHER" id="PTHR21427:SF19">
    <property type="entry name" value="UBIQUINONE BIOSYNTHESIS PROTEIN COQ9, MITOCHONDRIAL"/>
    <property type="match status" value="1"/>
</dbReference>
<dbReference type="InterPro" id="IPR012762">
    <property type="entry name" value="Ubiq_biosynth_COQ9"/>
</dbReference>
<keyword evidence="3" id="KW-0831">Ubiquinone biosynthesis</keyword>
<evidence type="ECO:0000256" key="3">
    <source>
        <dbReference type="ARBA" id="ARBA00022688"/>
    </source>
</evidence>